<dbReference type="RefSeq" id="WP_198842197.1">
    <property type="nucleotide sequence ID" value="NZ_JAEHFJ010000007.1"/>
</dbReference>
<gene>
    <name evidence="8" type="ORF">JBL43_14930</name>
</gene>
<organism evidence="8 9">
    <name type="scientific">Aureibaculum flavum</name>
    <dbReference type="NCBI Taxonomy" id="2795986"/>
    <lineage>
        <taxon>Bacteria</taxon>
        <taxon>Pseudomonadati</taxon>
        <taxon>Bacteroidota</taxon>
        <taxon>Flavobacteriia</taxon>
        <taxon>Flavobacteriales</taxon>
        <taxon>Flavobacteriaceae</taxon>
        <taxon>Aureibaculum</taxon>
    </lineage>
</organism>
<comment type="caution">
    <text evidence="8">The sequence shown here is derived from an EMBL/GenBank/DDBJ whole genome shotgun (WGS) entry which is preliminary data.</text>
</comment>
<evidence type="ECO:0000256" key="2">
    <source>
        <dbReference type="ARBA" id="ARBA00010944"/>
    </source>
</evidence>
<reference evidence="8 9" key="1">
    <citation type="submission" date="2020-12" db="EMBL/GenBank/DDBJ databases">
        <title>Aureibaculum luteum sp. nov. and Aureibaculum flavum sp. nov., novel members of the family Flavobacteriaceae isolated from Antarctic intertidal sediments.</title>
        <authorList>
            <person name="He X."/>
            <person name="Zhang X."/>
        </authorList>
    </citation>
    <scope>NUCLEOTIDE SEQUENCE [LARGE SCALE GENOMIC DNA]</scope>
    <source>
        <strain evidence="8 9">A20</strain>
    </source>
</reference>
<name>A0ABS0WU88_9FLAO</name>
<keyword evidence="6" id="KW-0521">NADP</keyword>
<dbReference type="InterPro" id="IPR036291">
    <property type="entry name" value="NAD(P)-bd_dom_sf"/>
</dbReference>
<dbReference type="CDD" id="cd05254">
    <property type="entry name" value="dTDP_HR_like_SDR_e"/>
    <property type="match status" value="1"/>
</dbReference>
<dbReference type="Proteomes" id="UP000623301">
    <property type="component" value="Unassembled WGS sequence"/>
</dbReference>
<evidence type="ECO:0000256" key="3">
    <source>
        <dbReference type="ARBA" id="ARBA00012929"/>
    </source>
</evidence>
<dbReference type="SUPFAM" id="SSF51735">
    <property type="entry name" value="NAD(P)-binding Rossmann-fold domains"/>
    <property type="match status" value="1"/>
</dbReference>
<protein>
    <recommendedName>
        <fullName evidence="4 6">dTDP-4-dehydrorhamnose reductase</fullName>
        <ecNumber evidence="3 6">1.1.1.133</ecNumber>
    </recommendedName>
</protein>
<feature type="domain" description="RmlD-like substrate binding" evidence="7">
    <location>
        <begin position="4"/>
        <end position="297"/>
    </location>
</feature>
<accession>A0ABS0WU88</accession>
<dbReference type="InterPro" id="IPR029903">
    <property type="entry name" value="RmlD-like-bd"/>
</dbReference>
<comment type="function">
    <text evidence="6">Catalyzes the reduction of dTDP-6-deoxy-L-lyxo-4-hexulose to yield dTDP-L-rhamnose.</text>
</comment>
<keyword evidence="9" id="KW-1185">Reference proteome</keyword>
<evidence type="ECO:0000313" key="8">
    <source>
        <dbReference type="EMBL" id="MBJ2175544.1"/>
    </source>
</evidence>
<evidence type="ECO:0000313" key="9">
    <source>
        <dbReference type="Proteomes" id="UP000623301"/>
    </source>
</evidence>
<comment type="catalytic activity">
    <reaction evidence="5">
        <text>dTDP-beta-L-rhamnose + NADP(+) = dTDP-4-dehydro-beta-L-rhamnose + NADPH + H(+)</text>
        <dbReference type="Rhea" id="RHEA:21796"/>
        <dbReference type="ChEBI" id="CHEBI:15378"/>
        <dbReference type="ChEBI" id="CHEBI:57510"/>
        <dbReference type="ChEBI" id="CHEBI:57783"/>
        <dbReference type="ChEBI" id="CHEBI:58349"/>
        <dbReference type="ChEBI" id="CHEBI:62830"/>
        <dbReference type="EC" id="1.1.1.133"/>
    </reaction>
</comment>
<dbReference type="EMBL" id="JAEHFJ010000007">
    <property type="protein sequence ID" value="MBJ2175544.1"/>
    <property type="molecule type" value="Genomic_DNA"/>
</dbReference>
<dbReference type="PANTHER" id="PTHR10491">
    <property type="entry name" value="DTDP-4-DEHYDRORHAMNOSE REDUCTASE"/>
    <property type="match status" value="1"/>
</dbReference>
<dbReference type="EC" id="1.1.1.133" evidence="3 6"/>
<dbReference type="InterPro" id="IPR005913">
    <property type="entry name" value="dTDP_dehydrorham_reduct"/>
</dbReference>
<dbReference type="Gene3D" id="3.40.50.720">
    <property type="entry name" value="NAD(P)-binding Rossmann-like Domain"/>
    <property type="match status" value="1"/>
</dbReference>
<comment type="pathway">
    <text evidence="1 6">Carbohydrate biosynthesis; dTDP-L-rhamnose biosynthesis.</text>
</comment>
<proteinExistence type="inferred from homology"/>
<keyword evidence="6" id="KW-0560">Oxidoreductase</keyword>
<dbReference type="PANTHER" id="PTHR10491:SF4">
    <property type="entry name" value="METHIONINE ADENOSYLTRANSFERASE 2 SUBUNIT BETA"/>
    <property type="match status" value="1"/>
</dbReference>
<comment type="similarity">
    <text evidence="2 6">Belongs to the dTDP-4-dehydrorhamnose reductase family.</text>
</comment>
<evidence type="ECO:0000256" key="6">
    <source>
        <dbReference type="RuleBase" id="RU364082"/>
    </source>
</evidence>
<sequence>MGGKLVITGSNGLLGQKLVNLFSQLESFEVTAISRGDDRNETAKNYTYKSVDITDHLKLNTLLDDVKPNYIINCAAMTNVDQCEKEQVECDKINVDSLRVIAKATKKHHSHLIHISTDFIFDGENGPYSEEDKPNPINYYGLSKLKGELILKEAQINYTILRTILVYGLVDNMSKNNIVSWIKNGVENKQTLTIVNDQFRMPTLVDDLAEACFLAIQNTAYGIFNVSSSELLSIYEAALQVAEAFNLDTSYIKSIPTSQLKQPAKRPSKTGFDLSKSEKILKLPIVTFKNRLQVFKNQLLKLE</sequence>
<evidence type="ECO:0000256" key="5">
    <source>
        <dbReference type="ARBA" id="ARBA00048200"/>
    </source>
</evidence>
<evidence type="ECO:0000256" key="1">
    <source>
        <dbReference type="ARBA" id="ARBA00004781"/>
    </source>
</evidence>
<evidence type="ECO:0000256" key="4">
    <source>
        <dbReference type="ARBA" id="ARBA00017099"/>
    </source>
</evidence>
<dbReference type="Pfam" id="PF04321">
    <property type="entry name" value="RmlD_sub_bind"/>
    <property type="match status" value="1"/>
</dbReference>
<evidence type="ECO:0000259" key="7">
    <source>
        <dbReference type="Pfam" id="PF04321"/>
    </source>
</evidence>